<organism evidence="2 3">
    <name type="scientific">Pseudonocardia humida</name>
    <dbReference type="NCBI Taxonomy" id="2800819"/>
    <lineage>
        <taxon>Bacteria</taxon>
        <taxon>Bacillati</taxon>
        <taxon>Actinomycetota</taxon>
        <taxon>Actinomycetes</taxon>
        <taxon>Pseudonocardiales</taxon>
        <taxon>Pseudonocardiaceae</taxon>
        <taxon>Pseudonocardia</taxon>
    </lineage>
</organism>
<reference evidence="2" key="1">
    <citation type="submission" date="2021-04" db="EMBL/GenBank/DDBJ databases">
        <title>Pseudonocardia sp. nov., isolated from sandy soil of mangrove forest.</title>
        <authorList>
            <person name="Zan Z."/>
            <person name="Huang R."/>
            <person name="Liu W."/>
        </authorList>
    </citation>
    <scope>NUCLEOTIDE SEQUENCE</scope>
    <source>
        <strain evidence="2">S2-4</strain>
    </source>
</reference>
<dbReference type="InterPro" id="IPR013196">
    <property type="entry name" value="HTH_11"/>
</dbReference>
<sequence>MASVQPYLSRVERAHRLIEELRARAPRPLSARLLAERLGVTVRTVERDVADLVSAGVPIRTRRGAGGGHRIDARAVLPPVELTPGEAAALVAALAAIGPRSSASAQSAMAKLVRSLCEET</sequence>
<dbReference type="Pfam" id="PF08279">
    <property type="entry name" value="HTH_11"/>
    <property type="match status" value="1"/>
</dbReference>
<keyword evidence="3" id="KW-1185">Reference proteome</keyword>
<evidence type="ECO:0000259" key="1">
    <source>
        <dbReference type="Pfam" id="PF08279"/>
    </source>
</evidence>
<name>A0ABT1A875_9PSEU</name>
<dbReference type="PANTHER" id="PTHR34580:SF3">
    <property type="entry name" value="PROTEIN PAFB"/>
    <property type="match status" value="1"/>
</dbReference>
<dbReference type="RefSeq" id="WP_252443988.1">
    <property type="nucleotide sequence ID" value="NZ_JAGSOV010000063.1"/>
</dbReference>
<dbReference type="Proteomes" id="UP001165283">
    <property type="component" value="Unassembled WGS sequence"/>
</dbReference>
<evidence type="ECO:0000313" key="3">
    <source>
        <dbReference type="Proteomes" id="UP001165283"/>
    </source>
</evidence>
<feature type="domain" description="Helix-turn-helix type 11" evidence="1">
    <location>
        <begin position="13"/>
        <end position="66"/>
    </location>
</feature>
<dbReference type="EMBL" id="JAGSOV010000063">
    <property type="protein sequence ID" value="MCO1659237.1"/>
    <property type="molecule type" value="Genomic_DNA"/>
</dbReference>
<proteinExistence type="predicted"/>
<comment type="caution">
    <text evidence="2">The sequence shown here is derived from an EMBL/GenBank/DDBJ whole genome shotgun (WGS) entry which is preliminary data.</text>
</comment>
<dbReference type="InterPro" id="IPR036388">
    <property type="entry name" value="WH-like_DNA-bd_sf"/>
</dbReference>
<evidence type="ECO:0000313" key="2">
    <source>
        <dbReference type="EMBL" id="MCO1659237.1"/>
    </source>
</evidence>
<gene>
    <name evidence="2" type="ORF">KDL28_29615</name>
</gene>
<dbReference type="InterPro" id="IPR036390">
    <property type="entry name" value="WH_DNA-bd_sf"/>
</dbReference>
<dbReference type="InterPro" id="IPR051534">
    <property type="entry name" value="CBASS_pafABC_assoc_protein"/>
</dbReference>
<dbReference type="SUPFAM" id="SSF46785">
    <property type="entry name" value="Winged helix' DNA-binding domain"/>
    <property type="match status" value="1"/>
</dbReference>
<dbReference type="Gene3D" id="1.10.10.10">
    <property type="entry name" value="Winged helix-like DNA-binding domain superfamily/Winged helix DNA-binding domain"/>
    <property type="match status" value="1"/>
</dbReference>
<accession>A0ABT1A875</accession>
<dbReference type="PANTHER" id="PTHR34580">
    <property type="match status" value="1"/>
</dbReference>
<protein>
    <submittedName>
        <fullName evidence="2">HTH domain-containing protein</fullName>
    </submittedName>
</protein>